<dbReference type="Pfam" id="PF00059">
    <property type="entry name" value="Lectin_C"/>
    <property type="match status" value="1"/>
</dbReference>
<proteinExistence type="predicted"/>
<dbReference type="InterPro" id="IPR016187">
    <property type="entry name" value="CTDL_fold"/>
</dbReference>
<dbReference type="Gene3D" id="3.10.100.10">
    <property type="entry name" value="Mannose-Binding Protein A, subunit A"/>
    <property type="match status" value="1"/>
</dbReference>
<comment type="caution">
    <text evidence="2">The sequence shown here is derived from an EMBL/GenBank/DDBJ whole genome shotgun (WGS) entry which is preliminary data.</text>
</comment>
<dbReference type="EMBL" id="WIXE01014045">
    <property type="protein sequence ID" value="KAK5974610.1"/>
    <property type="molecule type" value="Genomic_DNA"/>
</dbReference>
<name>A0AAN8F7I4_TRICO</name>
<evidence type="ECO:0000313" key="2">
    <source>
        <dbReference type="EMBL" id="KAK5974610.1"/>
    </source>
</evidence>
<feature type="non-terminal residue" evidence="2">
    <location>
        <position position="1"/>
    </location>
</feature>
<evidence type="ECO:0000313" key="3">
    <source>
        <dbReference type="Proteomes" id="UP001331761"/>
    </source>
</evidence>
<dbReference type="PANTHER" id="PTHR22803">
    <property type="entry name" value="MANNOSE, PHOSPHOLIPASE, LECTIN RECEPTOR RELATED"/>
    <property type="match status" value="1"/>
</dbReference>
<dbReference type="InterPro" id="IPR001304">
    <property type="entry name" value="C-type_lectin-like"/>
</dbReference>
<accession>A0AAN8F7I4</accession>
<protein>
    <recommendedName>
        <fullName evidence="1">C-type lectin domain-containing protein</fullName>
    </recommendedName>
</protein>
<dbReference type="CDD" id="cd00037">
    <property type="entry name" value="CLECT"/>
    <property type="match status" value="1"/>
</dbReference>
<dbReference type="SMART" id="SM00034">
    <property type="entry name" value="CLECT"/>
    <property type="match status" value="1"/>
</dbReference>
<organism evidence="2 3">
    <name type="scientific">Trichostrongylus colubriformis</name>
    <name type="common">Black scour worm</name>
    <dbReference type="NCBI Taxonomy" id="6319"/>
    <lineage>
        <taxon>Eukaryota</taxon>
        <taxon>Metazoa</taxon>
        <taxon>Ecdysozoa</taxon>
        <taxon>Nematoda</taxon>
        <taxon>Chromadorea</taxon>
        <taxon>Rhabditida</taxon>
        <taxon>Rhabditina</taxon>
        <taxon>Rhabditomorpha</taxon>
        <taxon>Strongyloidea</taxon>
        <taxon>Trichostrongylidae</taxon>
        <taxon>Trichostrongylus</taxon>
    </lineage>
</organism>
<feature type="domain" description="C-type lectin" evidence="1">
    <location>
        <begin position="38"/>
        <end position="137"/>
    </location>
</feature>
<dbReference type="InterPro" id="IPR016186">
    <property type="entry name" value="C-type_lectin-like/link_sf"/>
</dbReference>
<dbReference type="InterPro" id="IPR050111">
    <property type="entry name" value="C-type_lectin/snaclec_domain"/>
</dbReference>
<dbReference type="SUPFAM" id="SSF56436">
    <property type="entry name" value="C-type lectin-like"/>
    <property type="match status" value="1"/>
</dbReference>
<dbReference type="AlphaFoldDB" id="A0AAN8F7I4"/>
<keyword evidence="3" id="KW-1185">Reference proteome</keyword>
<sequence length="141" mass="16128">IVECGDLNDSLSKLITAYTEADKSRQEVDWISGREITCPSGWTYFEKTHSCYKNLLWAKSFDNAEKKCKEEGGHLASIHSAEENTFITSELLTNSIPLRETLTILNYRSDNTLRNCGCISGSNNIESYMSWYQTVFSREYN</sequence>
<gene>
    <name evidence="2" type="ORF">GCK32_020782</name>
</gene>
<reference evidence="2 3" key="1">
    <citation type="submission" date="2019-10" db="EMBL/GenBank/DDBJ databases">
        <title>Assembly and Annotation for the nematode Trichostrongylus colubriformis.</title>
        <authorList>
            <person name="Martin J."/>
        </authorList>
    </citation>
    <scope>NUCLEOTIDE SEQUENCE [LARGE SCALE GENOMIC DNA]</scope>
    <source>
        <strain evidence="2">G859</strain>
        <tissue evidence="2">Whole worm</tissue>
    </source>
</reference>
<evidence type="ECO:0000259" key="1">
    <source>
        <dbReference type="SMART" id="SM00034"/>
    </source>
</evidence>
<dbReference type="Proteomes" id="UP001331761">
    <property type="component" value="Unassembled WGS sequence"/>
</dbReference>